<reference evidence="4 5" key="1">
    <citation type="submission" date="2008-10" db="EMBL/GenBank/DDBJ databases">
        <title>Draft genome sequence of Desulvovibrio piger (ATCC 29098).</title>
        <authorList>
            <person name="Sudarsanam P."/>
            <person name="Ley R."/>
            <person name="Guruge J."/>
            <person name="Turnbaugh P.J."/>
            <person name="Mahowald M."/>
            <person name="Liep D."/>
            <person name="Gordon J."/>
        </authorList>
    </citation>
    <scope>NUCLEOTIDE SEQUENCE [LARGE SCALE GENOMIC DNA]</scope>
    <source>
        <strain evidence="4 5">ATCC 29098</strain>
    </source>
</reference>
<keyword evidence="2" id="KW-1133">Transmembrane helix</keyword>
<name>B6WXX6_9BACT</name>
<organism evidence="4 5">
    <name type="scientific">Desulfovibrio piger ATCC 29098</name>
    <dbReference type="NCBI Taxonomy" id="411464"/>
    <lineage>
        <taxon>Bacteria</taxon>
        <taxon>Pseudomonadati</taxon>
        <taxon>Thermodesulfobacteriota</taxon>
        <taxon>Desulfovibrionia</taxon>
        <taxon>Desulfovibrionales</taxon>
        <taxon>Desulfovibrionaceae</taxon>
        <taxon>Desulfovibrio</taxon>
    </lineage>
</organism>
<keyword evidence="1 4" id="KW-0238">DNA-binding</keyword>
<dbReference type="GO" id="GO:0003677">
    <property type="term" value="F:DNA binding"/>
    <property type="evidence" value="ECO:0007669"/>
    <property type="project" value="UniProtKB-KW"/>
</dbReference>
<feature type="transmembrane region" description="Helical" evidence="2">
    <location>
        <begin position="147"/>
        <end position="176"/>
    </location>
</feature>
<dbReference type="Gene3D" id="1.10.260.40">
    <property type="entry name" value="lambda repressor-like DNA-binding domains"/>
    <property type="match status" value="1"/>
</dbReference>
<dbReference type="PANTHER" id="PTHR46558">
    <property type="entry name" value="TRACRIPTIONAL REGULATORY PROTEIN-RELATED-RELATED"/>
    <property type="match status" value="1"/>
</dbReference>
<evidence type="ECO:0000313" key="5">
    <source>
        <dbReference type="Proteomes" id="UP000003676"/>
    </source>
</evidence>
<comment type="caution">
    <text evidence="4">The sequence shown here is derived from an EMBL/GenBank/DDBJ whole genome shotgun (WGS) entry which is preliminary data.</text>
</comment>
<dbReference type="Proteomes" id="UP000003676">
    <property type="component" value="Unassembled WGS sequence"/>
</dbReference>
<evidence type="ECO:0000256" key="2">
    <source>
        <dbReference type="SAM" id="Phobius"/>
    </source>
</evidence>
<feature type="domain" description="HTH cro/C1-type" evidence="3">
    <location>
        <begin position="16"/>
        <end position="70"/>
    </location>
</feature>
<keyword evidence="2" id="KW-0812">Transmembrane</keyword>
<gene>
    <name evidence="4" type="ORF">DESPIG_02956</name>
</gene>
<dbReference type="HOGENOM" id="CLU_1472943_0_0_7"/>
<proteinExistence type="predicted"/>
<dbReference type="InterPro" id="IPR001387">
    <property type="entry name" value="Cro/C1-type_HTH"/>
</dbReference>
<evidence type="ECO:0000256" key="1">
    <source>
        <dbReference type="ARBA" id="ARBA00023125"/>
    </source>
</evidence>
<sequence length="183" mass="20087">MTEKMTEGRIRLGQEILRRRKAMGMTQEELASRMGVSRQSVAKWETGQSSPDIDRLSLLRDVLQTSLDELIVPAGRDPIPAPAPPAEDSVRPAQAGPVRTFRLLPLILGTLLFCCGLGGLAALWIFSRLHPVRLADWDGSLHTGLEGYLMATGLWPVLLLACILLGCGSLTLLYLWGTRRKDA</sequence>
<keyword evidence="2" id="KW-0472">Membrane</keyword>
<reference evidence="4 5" key="2">
    <citation type="submission" date="2008-10" db="EMBL/GenBank/DDBJ databases">
        <authorList>
            <person name="Fulton L."/>
            <person name="Clifton S."/>
            <person name="Fulton B."/>
            <person name="Xu J."/>
            <person name="Minx P."/>
            <person name="Pepin K.H."/>
            <person name="Johnson M."/>
            <person name="Bhonagiri V."/>
            <person name="Nash W.E."/>
            <person name="Mardis E.R."/>
            <person name="Wilson R.K."/>
        </authorList>
    </citation>
    <scope>NUCLEOTIDE SEQUENCE [LARGE SCALE GENOMIC DNA]</scope>
    <source>
        <strain evidence="4 5">ATCC 29098</strain>
    </source>
</reference>
<dbReference type="PROSITE" id="PS50943">
    <property type="entry name" value="HTH_CROC1"/>
    <property type="match status" value="1"/>
</dbReference>
<accession>B6WXX6</accession>
<evidence type="ECO:0000313" key="4">
    <source>
        <dbReference type="EMBL" id="EEB32143.1"/>
    </source>
</evidence>
<dbReference type="PANTHER" id="PTHR46558:SF13">
    <property type="entry name" value="HTH-TYPE TRANSCRIPTIONAL REGULATOR IMMR"/>
    <property type="match status" value="1"/>
</dbReference>
<dbReference type="InterPro" id="IPR010982">
    <property type="entry name" value="Lambda_DNA-bd_dom_sf"/>
</dbReference>
<evidence type="ECO:0000259" key="3">
    <source>
        <dbReference type="PROSITE" id="PS50943"/>
    </source>
</evidence>
<dbReference type="AlphaFoldDB" id="B6WXX6"/>
<protein>
    <submittedName>
        <fullName evidence="4">DNA-binding helix-turn-helix protein</fullName>
    </submittedName>
</protein>
<dbReference type="RefSeq" id="WP_006009017.1">
    <property type="nucleotide sequence ID" value="NZ_DS996361.1"/>
</dbReference>
<feature type="transmembrane region" description="Helical" evidence="2">
    <location>
        <begin position="103"/>
        <end position="127"/>
    </location>
</feature>
<dbReference type="SMART" id="SM00530">
    <property type="entry name" value="HTH_XRE"/>
    <property type="match status" value="1"/>
</dbReference>
<dbReference type="EMBL" id="ABXU01000085">
    <property type="protein sequence ID" value="EEB32143.1"/>
    <property type="molecule type" value="Genomic_DNA"/>
</dbReference>
<dbReference type="SUPFAM" id="SSF47413">
    <property type="entry name" value="lambda repressor-like DNA-binding domains"/>
    <property type="match status" value="1"/>
</dbReference>
<dbReference type="eggNOG" id="COG1476">
    <property type="taxonomic scope" value="Bacteria"/>
</dbReference>
<dbReference type="CDD" id="cd00093">
    <property type="entry name" value="HTH_XRE"/>
    <property type="match status" value="1"/>
</dbReference>
<dbReference type="Pfam" id="PF01381">
    <property type="entry name" value="HTH_3"/>
    <property type="match status" value="1"/>
</dbReference>